<dbReference type="Pfam" id="PF13476">
    <property type="entry name" value="AAA_23"/>
    <property type="match status" value="1"/>
</dbReference>
<dbReference type="GO" id="GO:0006302">
    <property type="term" value="P:double-strand break repair"/>
    <property type="evidence" value="ECO:0007669"/>
    <property type="project" value="InterPro"/>
</dbReference>
<keyword evidence="3" id="KW-1185">Reference proteome</keyword>
<dbReference type="Proteomes" id="UP000003163">
    <property type="component" value="Unassembled WGS sequence"/>
</dbReference>
<dbReference type="PANTHER" id="PTHR32114">
    <property type="entry name" value="ABC TRANSPORTER ABCH.3"/>
    <property type="match status" value="1"/>
</dbReference>
<dbReference type="Gene3D" id="3.40.50.300">
    <property type="entry name" value="P-loop containing nucleotide triphosphate hydrolases"/>
    <property type="match status" value="1"/>
</dbReference>
<reference evidence="3" key="2">
    <citation type="submission" date="2015-07" db="EMBL/GenBank/DDBJ databases">
        <title>Contrasting host-pathogen interactions and genome evolution in two generalist and specialist microsporidian pathogens of mosquitoes.</title>
        <authorList>
            <consortium name="The Broad Institute Genomics Platform"/>
            <consortium name="The Broad Institute Genome Sequencing Center for Infectious Disease"/>
            <person name="Cuomo C.A."/>
            <person name="Sanscrainte N.D."/>
            <person name="Goldberg J.M."/>
            <person name="Heiman D."/>
            <person name="Young S."/>
            <person name="Zeng Q."/>
            <person name="Becnel J.J."/>
            <person name="Birren B.W."/>
        </authorList>
    </citation>
    <scope>NUCLEOTIDE SEQUENCE [LARGE SCALE GENOMIC DNA]</scope>
    <source>
        <strain evidence="3">USNM 41457</strain>
    </source>
</reference>
<dbReference type="InterPro" id="IPR038729">
    <property type="entry name" value="Rad50/SbcC_AAA"/>
</dbReference>
<evidence type="ECO:0000313" key="2">
    <source>
        <dbReference type="EMBL" id="EJW03150.1"/>
    </source>
</evidence>
<sequence>MHHILSLKLNSIRSYKNPQELKFSNVTLIVGQNGSGKTSIIESLRYVLTGDLPSFRSFVYSPKILRTDVFAHIVVYFGDFCVKRSLACYFKNLSQRSLESVIAYGDFRTESTRNNCEDENEFENEYSKEIGNDYDCDEVRNNNNYEFDDRNITVNERENEIGSEVRKNNFCNRKLDSEKSSLPTNLKKKRVNLVAAGNHKEEIYKFGCKNTSKNEILYGKNNFSGEIAKNNFGKDEYDYNLDFYPKLECDISDVNKKIHEILREDDVNVKNRNINNGKEKEKSKNENIFKGNSTNQVKYIFKEKDNDNDEIIEQNSNKNQLVNITSNISNGNFARKTFNNTTNKKDENLRSEIHRNISKTAINNANVFENIKKGEKTTSTSAKHADTTTQLLHLLNTTSPLILDVCLCHQDDQYWPINDLKKKIDQIFNTTSYSKLIDIQKQLKKSVSSKIDLKESEIKFLSTNRLKNIAAKKCLERDNARCSEIECEMVLVEQNINDLCVDEINRTVELHLKDEELHFKLVKELEILKERKFDEFYSIKELKDLLLVIEHMVFSCMCENDKIESMINANDIQISQNIDDPGNKTTNDVGNIFNNLSGISNVNESANINLISRVYENITLPGMNSTVFLNSSPKKNSFSNNPSITTNDNNNSFRNKSINYTNLSICDNSNSNIVHTNKENKFLIQEDEIKKSKTMINDQINGENILNNRKKFKKKSIMHDKVFTKVNEVNFKSENKNNKNLKGKQNNSSIETSFFNMTDYKNYEKTDNLPENSKLNDESVKKEVEEMLILKMIDKCPINEFKELLKNEVNRENMYLTNLDKCFMIFSDLQVFVNNSRIDYLYYKSFYDNFCEKVQEIRSNFLSVLDDCVNVLGFSFCESLMNSFLIDFLGISNDNLHVKSDLADKSKKSKFIKQKTNKNMKITNFNKDDCKNMSFNNFNKNDCKNMSFNNFIKDDCKITNKINTLNEKKKNNNDIYNYCNENNKNSDDTNNKLINSKDDEKFIDISSSNILLEKKYIHFLSSKNISELKLQDIITMIIFFDYSVQQFDKRDYVTEMESLTKKSNEIDFEISKENKIINDQRVKIHLNISRISEKTKQNLTYENEINVLNCDIDLLKEFSNNFTDNDKYNNHDLNLDILKKRCK</sequence>
<dbReference type="STRING" id="1003232.J9DKN5"/>
<gene>
    <name evidence="2" type="ORF">EDEG_02455</name>
</gene>
<evidence type="ECO:0000259" key="1">
    <source>
        <dbReference type="Pfam" id="PF13476"/>
    </source>
</evidence>
<dbReference type="AlphaFoldDB" id="J9DKN5"/>
<dbReference type="EMBL" id="AFBI03000044">
    <property type="protein sequence ID" value="EJW03150.1"/>
    <property type="molecule type" value="Genomic_DNA"/>
</dbReference>
<reference evidence="2 3" key="1">
    <citation type="submission" date="2011-08" db="EMBL/GenBank/DDBJ databases">
        <authorList>
            <person name="Liu Z.J."/>
            <person name="Shi F.L."/>
            <person name="Lu J.Q."/>
            <person name="Li M."/>
            <person name="Wang Z.L."/>
        </authorList>
    </citation>
    <scope>NUCLEOTIDE SEQUENCE [LARGE SCALE GENOMIC DNA]</scope>
    <source>
        <strain evidence="2 3">USNM 41457</strain>
    </source>
</reference>
<organism evidence="2 3">
    <name type="scientific">Edhazardia aedis (strain USNM 41457)</name>
    <name type="common">Microsporidian parasite</name>
    <dbReference type="NCBI Taxonomy" id="1003232"/>
    <lineage>
        <taxon>Eukaryota</taxon>
        <taxon>Fungi</taxon>
        <taxon>Fungi incertae sedis</taxon>
        <taxon>Microsporidia</taxon>
        <taxon>Edhazardia</taxon>
    </lineage>
</organism>
<dbReference type="VEuPathDB" id="MicrosporidiaDB:EDEG_02455"/>
<evidence type="ECO:0000313" key="3">
    <source>
        <dbReference type="Proteomes" id="UP000003163"/>
    </source>
</evidence>
<feature type="domain" description="Rad50/SbcC-type AAA" evidence="1">
    <location>
        <begin position="6"/>
        <end position="282"/>
    </location>
</feature>
<dbReference type="InterPro" id="IPR027417">
    <property type="entry name" value="P-loop_NTPase"/>
</dbReference>
<dbReference type="OrthoDB" id="18797at2759"/>
<dbReference type="PANTHER" id="PTHR32114:SF2">
    <property type="entry name" value="ABC TRANSPORTER ABCH.3"/>
    <property type="match status" value="1"/>
</dbReference>
<dbReference type="SUPFAM" id="SSF52540">
    <property type="entry name" value="P-loop containing nucleoside triphosphate hydrolases"/>
    <property type="match status" value="1"/>
</dbReference>
<comment type="caution">
    <text evidence="2">The sequence shown here is derived from an EMBL/GenBank/DDBJ whole genome shotgun (WGS) entry which is preliminary data.</text>
</comment>
<dbReference type="HOGENOM" id="CLU_277430_0_0_1"/>
<protein>
    <recommendedName>
        <fullName evidence="1">Rad50/SbcC-type AAA domain-containing protein</fullName>
    </recommendedName>
</protein>
<dbReference type="InParanoid" id="J9DKN5"/>
<dbReference type="GO" id="GO:0016887">
    <property type="term" value="F:ATP hydrolysis activity"/>
    <property type="evidence" value="ECO:0007669"/>
    <property type="project" value="InterPro"/>
</dbReference>
<name>J9DKN5_EDHAE</name>
<proteinExistence type="predicted"/>
<accession>J9DKN5</accession>